<evidence type="ECO:0000256" key="5">
    <source>
        <dbReference type="HAMAP-Rule" id="MF_00362"/>
    </source>
</evidence>
<dbReference type="CDD" id="cd05797">
    <property type="entry name" value="Ribosomal_L10"/>
    <property type="match status" value="1"/>
</dbReference>
<accession>A0A172S0H1</accession>
<dbReference type="STRING" id="79604.AAY81_01955"/>
<keyword evidence="3 5" id="KW-0687">Ribonucleoprotein</keyword>
<sequence length="173" mass="18208">MPNAQNVETLAKIKEELEGVSALWVVDYRGLSVKEAQQLRRSIREAGAHLTVYKNKLVRIALAESGLPEMEDILAGPSAFVFADGDPAAAAKAIKEFAKDNENLVIKGGMMDGVQYSAEQVEAIASLPSREALIGQIAGLISGVARGLAVTINGVPSGLAQSIKQVAEQKPAA</sequence>
<dbReference type="RefSeq" id="WP_066664777.1">
    <property type="nucleotide sequence ID" value="NZ_CP011402.1"/>
</dbReference>
<dbReference type="HAMAP" id="MF_00362">
    <property type="entry name" value="Ribosomal_uL10"/>
    <property type="match status" value="1"/>
</dbReference>
<keyword evidence="7" id="KW-1185">Reference proteome</keyword>
<dbReference type="InterPro" id="IPR001790">
    <property type="entry name" value="Ribosomal_uL10"/>
</dbReference>
<name>A0A172S0H1_9ACTN</name>
<evidence type="ECO:0000256" key="2">
    <source>
        <dbReference type="ARBA" id="ARBA00022980"/>
    </source>
</evidence>
<dbReference type="PATRIC" id="fig|79604.3.peg.396"/>
<dbReference type="InterPro" id="IPR047865">
    <property type="entry name" value="Ribosomal_uL10_bac_type"/>
</dbReference>
<evidence type="ECO:0000313" key="6">
    <source>
        <dbReference type="EMBL" id="SEO85199.1"/>
    </source>
</evidence>
<keyword evidence="5" id="KW-0699">rRNA-binding</keyword>
<dbReference type="SUPFAM" id="SSF160369">
    <property type="entry name" value="Ribosomal protein L10-like"/>
    <property type="match status" value="1"/>
</dbReference>
<evidence type="ECO:0000256" key="3">
    <source>
        <dbReference type="ARBA" id="ARBA00023274"/>
    </source>
</evidence>
<gene>
    <name evidence="5" type="primary">rplJ</name>
    <name evidence="6" type="ORF">SAMN02910314_01402</name>
</gene>
<proteinExistence type="inferred from homology"/>
<dbReference type="KEGG" id="ddt:AAY81_01955"/>
<dbReference type="NCBIfam" id="NF000955">
    <property type="entry name" value="PRK00099.1-1"/>
    <property type="match status" value="1"/>
</dbReference>
<dbReference type="GO" id="GO:0005840">
    <property type="term" value="C:ribosome"/>
    <property type="evidence" value="ECO:0007669"/>
    <property type="project" value="UniProtKB-KW"/>
</dbReference>
<dbReference type="GO" id="GO:0070180">
    <property type="term" value="F:large ribosomal subunit rRNA binding"/>
    <property type="evidence" value="ECO:0007669"/>
    <property type="project" value="UniProtKB-UniRule"/>
</dbReference>
<dbReference type="EMBL" id="FOEC01000008">
    <property type="protein sequence ID" value="SEO85199.1"/>
    <property type="molecule type" value="Genomic_DNA"/>
</dbReference>
<dbReference type="InterPro" id="IPR022973">
    <property type="entry name" value="Ribosomal_uL10_bac"/>
</dbReference>
<dbReference type="AlphaFoldDB" id="A0A172S0H1"/>
<evidence type="ECO:0000256" key="1">
    <source>
        <dbReference type="ARBA" id="ARBA00008889"/>
    </source>
</evidence>
<reference evidence="7" key="1">
    <citation type="submission" date="2016-10" db="EMBL/GenBank/DDBJ databases">
        <authorList>
            <person name="Varghese N."/>
        </authorList>
    </citation>
    <scope>NUCLEOTIDE SEQUENCE [LARGE SCALE GENOMIC DNA]</scope>
    <source>
        <strain evidence="7">DSM 21843</strain>
    </source>
</reference>
<comment type="function">
    <text evidence="5">Forms part of the ribosomal stalk, playing a central role in the interaction of the ribosome with GTP-bound translation factors.</text>
</comment>
<comment type="subunit">
    <text evidence="5">Part of the ribosomal stalk of the 50S ribosomal subunit. The N-terminus interacts with L11 and the large rRNA to form the base of the stalk. The C-terminus forms an elongated spine to which L12 dimers bind in a sequential fashion forming a multimeric L10(L12)X complex.</text>
</comment>
<dbReference type="GO" id="GO:1990904">
    <property type="term" value="C:ribonucleoprotein complex"/>
    <property type="evidence" value="ECO:0007669"/>
    <property type="project" value="UniProtKB-KW"/>
</dbReference>
<dbReference type="OrthoDB" id="3186107at2"/>
<evidence type="ECO:0000313" key="7">
    <source>
        <dbReference type="Proteomes" id="UP000182975"/>
    </source>
</evidence>
<dbReference type="Gene3D" id="6.10.250.290">
    <property type="match status" value="1"/>
</dbReference>
<dbReference type="GO" id="GO:0006412">
    <property type="term" value="P:translation"/>
    <property type="evidence" value="ECO:0007669"/>
    <property type="project" value="UniProtKB-UniRule"/>
</dbReference>
<organism evidence="6 7">
    <name type="scientific">Denitrobacterium detoxificans</name>
    <dbReference type="NCBI Taxonomy" id="79604"/>
    <lineage>
        <taxon>Bacteria</taxon>
        <taxon>Bacillati</taxon>
        <taxon>Actinomycetota</taxon>
        <taxon>Coriobacteriia</taxon>
        <taxon>Eggerthellales</taxon>
        <taxon>Eggerthellaceae</taxon>
        <taxon>Denitrobacterium</taxon>
    </lineage>
</organism>
<dbReference type="InterPro" id="IPR043141">
    <property type="entry name" value="Ribosomal_uL10-like_sf"/>
</dbReference>
<dbReference type="Pfam" id="PF00466">
    <property type="entry name" value="Ribosomal_L10"/>
    <property type="match status" value="1"/>
</dbReference>
<keyword evidence="2 5" id="KW-0689">Ribosomal protein</keyword>
<comment type="similarity">
    <text evidence="1 5">Belongs to the universal ribosomal protein uL10 family.</text>
</comment>
<dbReference type="Gene3D" id="3.30.70.1730">
    <property type="match status" value="1"/>
</dbReference>
<dbReference type="Proteomes" id="UP000182975">
    <property type="component" value="Unassembled WGS sequence"/>
</dbReference>
<keyword evidence="5" id="KW-0694">RNA-binding</keyword>
<protein>
    <recommendedName>
        <fullName evidence="4 5">Large ribosomal subunit protein uL10</fullName>
    </recommendedName>
</protein>
<dbReference type="PANTHER" id="PTHR11560">
    <property type="entry name" value="39S RIBOSOMAL PROTEIN L10, MITOCHONDRIAL"/>
    <property type="match status" value="1"/>
</dbReference>
<evidence type="ECO:0000256" key="4">
    <source>
        <dbReference type="ARBA" id="ARBA00035202"/>
    </source>
</evidence>